<keyword evidence="2" id="KW-0520">NAD</keyword>
<reference evidence="4 5" key="1">
    <citation type="journal article" date="2011" name="J. Bacteriol.">
        <title>Complete genome sequence of the plant pathogen Ralstonia solanacearum strain Po82.</title>
        <authorList>
            <person name="Xu J."/>
            <person name="Zheng H.J."/>
            <person name="Liu L."/>
            <person name="Pan Z.C."/>
            <person name="Prior P."/>
            <person name="Tang B."/>
            <person name="Xu J.S."/>
            <person name="Zhang H."/>
            <person name="Tian Q."/>
            <person name="Zhang L.Q."/>
            <person name="Feng J."/>
        </authorList>
    </citation>
    <scope>NUCLEOTIDE SEQUENCE [LARGE SCALE GENOMIC DNA]</scope>
    <source>
        <strain evidence="4 5">Po82</strain>
    </source>
</reference>
<dbReference type="PATRIC" id="fig|1031711.3.peg.3078"/>
<dbReference type="KEGG" id="rsn:RSPO_c03146"/>
<keyword evidence="1" id="KW-0560">Oxidoreductase</keyword>
<gene>
    <name evidence="4" type="ordered locus">RSPO_c03146</name>
</gene>
<evidence type="ECO:0000259" key="3">
    <source>
        <dbReference type="Pfam" id="PF02826"/>
    </source>
</evidence>
<name>F6G4H4_RALS8</name>
<evidence type="ECO:0000313" key="4">
    <source>
        <dbReference type="EMBL" id="AEG70438.1"/>
    </source>
</evidence>
<dbReference type="InterPro" id="IPR006140">
    <property type="entry name" value="D-isomer_DH_NAD-bd"/>
</dbReference>
<sequence>MRRPMHIQIYTPDGKPQPWLDGFAQALPEARLSVWEQGAAQDADYAVVWQPPADMLRGRTDLRAVFNLGAGVDAILGLRAQSPDALPEGLPIVRLDDAGMAAQMSEYVTHAVLRFFRRLDEYERLQQAKMWRFLKPFERDTFVVGVLGLGVLGTHIARTLAGFGFPVRGWSRSAKSVEGIDCRAGTDALPGFLAGTRVLINVLPLTADTENVLNAALFEQLEAGAYLVNVARGRHLVEKDLLAAVARGQIAGAALDVFRTEPLPADHPFWTEPRIRITPHISALTLREVSIAQIARKIRALEAGEPIAGIVDLQRGY</sequence>
<dbReference type="CDD" id="cd12164">
    <property type="entry name" value="GDH_like_2"/>
    <property type="match status" value="1"/>
</dbReference>
<accession>F6G4H4</accession>
<dbReference type="PANTHER" id="PTHR43333:SF1">
    <property type="entry name" value="D-ISOMER SPECIFIC 2-HYDROXYACID DEHYDROGENASE NAD-BINDING DOMAIN-CONTAINING PROTEIN"/>
    <property type="match status" value="1"/>
</dbReference>
<dbReference type="Pfam" id="PF02826">
    <property type="entry name" value="2-Hacid_dh_C"/>
    <property type="match status" value="1"/>
</dbReference>
<dbReference type="SUPFAM" id="SSF51735">
    <property type="entry name" value="NAD(P)-binding Rossmann-fold domains"/>
    <property type="match status" value="1"/>
</dbReference>
<dbReference type="GO" id="GO:0051287">
    <property type="term" value="F:NAD binding"/>
    <property type="evidence" value="ECO:0007669"/>
    <property type="project" value="InterPro"/>
</dbReference>
<dbReference type="eggNOG" id="COG0111">
    <property type="taxonomic scope" value="Bacteria"/>
</dbReference>
<evidence type="ECO:0000256" key="2">
    <source>
        <dbReference type="ARBA" id="ARBA00023027"/>
    </source>
</evidence>
<evidence type="ECO:0000256" key="1">
    <source>
        <dbReference type="ARBA" id="ARBA00023002"/>
    </source>
</evidence>
<dbReference type="GO" id="GO:0016491">
    <property type="term" value="F:oxidoreductase activity"/>
    <property type="evidence" value="ECO:0007669"/>
    <property type="project" value="UniProtKB-KW"/>
</dbReference>
<dbReference type="HOGENOM" id="CLU_019796_1_0_4"/>
<dbReference type="AlphaFoldDB" id="F6G4H4"/>
<feature type="domain" description="D-isomer specific 2-hydroxyacid dehydrogenase NAD-binding" evidence="3">
    <location>
        <begin position="111"/>
        <end position="282"/>
    </location>
</feature>
<dbReference type="InterPro" id="IPR036291">
    <property type="entry name" value="NAD(P)-bd_dom_sf"/>
</dbReference>
<proteinExistence type="predicted"/>
<organism evidence="4 5">
    <name type="scientific">Ralstonia solanacearum (strain Po82)</name>
    <dbReference type="NCBI Taxonomy" id="1031711"/>
    <lineage>
        <taxon>Bacteria</taxon>
        <taxon>Pseudomonadati</taxon>
        <taxon>Pseudomonadota</taxon>
        <taxon>Betaproteobacteria</taxon>
        <taxon>Burkholderiales</taxon>
        <taxon>Burkholderiaceae</taxon>
        <taxon>Ralstonia</taxon>
        <taxon>Ralstonia solanacearum species complex</taxon>
    </lineage>
</organism>
<evidence type="ECO:0000313" key="5">
    <source>
        <dbReference type="Proteomes" id="UP000007953"/>
    </source>
</evidence>
<protein>
    <submittedName>
        <fullName evidence="4">Putative 2-hydroxyacid dehydrogenase</fullName>
    </submittedName>
</protein>
<dbReference type="Gene3D" id="3.40.50.720">
    <property type="entry name" value="NAD(P)-binding Rossmann-like Domain"/>
    <property type="match status" value="2"/>
</dbReference>
<dbReference type="PANTHER" id="PTHR43333">
    <property type="entry name" value="2-HACID_DH_C DOMAIN-CONTAINING PROTEIN"/>
    <property type="match status" value="1"/>
</dbReference>
<dbReference type="Proteomes" id="UP000007953">
    <property type="component" value="Chromosome"/>
</dbReference>
<dbReference type="EMBL" id="CP002819">
    <property type="protein sequence ID" value="AEG70438.1"/>
    <property type="molecule type" value="Genomic_DNA"/>
</dbReference>